<keyword evidence="7" id="KW-0677">Repeat</keyword>
<feature type="domain" description="Ig-like" evidence="19">
    <location>
        <begin position="234"/>
        <end position="318"/>
    </location>
</feature>
<dbReference type="Ensembl" id="ENSLCAT00010028765.1">
    <property type="protein sequence ID" value="ENSLCAP00010028155.1"/>
    <property type="gene ID" value="ENSLCAG00010013108.1"/>
</dbReference>
<dbReference type="GO" id="GO:0006935">
    <property type="term" value="P:chemotaxis"/>
    <property type="evidence" value="ECO:0007669"/>
    <property type="project" value="UniProtKB-KW"/>
</dbReference>
<evidence type="ECO:0000256" key="18">
    <source>
        <dbReference type="SAM" id="Phobius"/>
    </source>
</evidence>
<evidence type="ECO:0000256" key="8">
    <source>
        <dbReference type="ARBA" id="ARBA00022782"/>
    </source>
</evidence>
<accession>A0A4W6DRK1</accession>
<feature type="domain" description="Fibronectin type-III" evidence="20">
    <location>
        <begin position="648"/>
        <end position="745"/>
    </location>
</feature>
<keyword evidence="4" id="KW-0597">Phosphoprotein</keyword>
<sequence>MGVAREGASEEATPAPTTEHEDDNSLGYTGSRLRQEDTPPRIVEHPSDLIVSKGEPATLNCKAEGRPTPTVEWYKDGERVETDRDNPRSQRMLLPSGSLFFLRIVHGRRSKPDEGSYVCVARNYLGEAVSHNASLEVAILRDDFRQNPADVIVAAGEPAVLECQPPRGHPEPTISWKKDGVNIDDRDERITIRGGKLMITNARKSDAGKYVCVGTNMVGERESEIAELTVLERPSFVRRPGSQVVLVDQSVEFRCEARGDPVPTVRWRKDDGDLPKGRYEIREDHTLKIRRLTSGDVGSYTCVAENMVGKAEASATLTVHVPPAFVVRPRNQVVGVGRTVTFQCEATGNPQPAIFWQREGSQNLLFSYQPPQPSSRFSVSQTGDLTITDAERSDVGYYSCQALNIAGSVITKALLEVTDVVSDRPPPVIRQGPTNQTVAVDGTVVLNCVAAGNPTPTILWRKDGVLVSTHDSRVKQLDTGALQIRYAKLGDTGTYTCISSTPSGEASWKAYLEVQEFGVPVQPNRPTDPNLIPSAPSKPEVTDVTRTSVTLSWKPNLNAGATPTSYIIEAFSHASGSSWQTLAEHVKTESFVLKGLKPSAVYLFLVRAANAYGLSDPSPITDAVKTQDIPPTSQGVDHRQIQRELGEVVIHLHNPTILSSSSVRVQWTVEQQSQYIQGYKVMYRPSPEGMQRSDWAVFEVRTPGEDSAVVPQLRKGVTYEFKVRPFFNEFQGTDSDVKIGKTLEEAPSAPPREVTVTESGDNGTAIVVSWQPPPEEEQNGVVQEYKIWCLGNESRYHINRTVDGSTLSVLIPSLAPGIRYSVEVAASTGAGPGVKSDITFFQLDASGRMTETESPENPLSQQISDVVKQPAFIAGIGAACWIILMVFSIWLYRHRKKRNGLSSSYAGIRKGHIFSLFLVAYQRGGEGVSSAGRPGLLNIGESATQPWLADTWPNSCSNHNDCSINCCTAGNGNSDSNLATYSRPADCIANYNNQMENKQTNLMVPESGVYGDVDLSNKINEMKTFNSPNLKDGRFVGPGGQPTPYATTQLIQSSIMGNNINPDRGTGGSGGGPGGGGEVNEKHCWKPTSVQQQKPEMGSQLQYIIMEQNKLNKGECVEYPAPMVKEVNSDCDPDMQCSMPPSHMYLQPDELEEEEMERGPTPPIRGAASSPAAVSYSHQSTATLTPSPQEEMQPMLQDAPDSHERRRHAVSPPPPPRPLSPSHTYGYITSPLALDTDGMEEEEDILEEEEEGDETDAEVAKMHYHHTHPHTHPHHPQMHPRRLLLRGLEQTPASSMGDLESSVTGSMINGWGSASEEDNVSSGRSSAVSSSDGSFFTDADFAQAVAAAAEYSGLRVKCYSRKYQINPSGHRPGSPVSTDSNMSMAAVHRRPPKKQKQHPAGHPGNQRREAYNEDLPPPPIPPPAVLKSPTHPSKTALEGRGVISPKAGEGRDKRGGTGGYKPREGSDPRTSSSERKDVQERQKTAHGEKGNRHEGSTASKARQHAGSEDILPYSRPQFPTVNSPRDPSSSSSMSSRGSGGRRRGEGGRRNPADMGLITTGALQPGDEELEMVES</sequence>
<dbReference type="SMART" id="SM00406">
    <property type="entry name" value="IGv"/>
    <property type="match status" value="3"/>
</dbReference>
<evidence type="ECO:0000256" key="11">
    <source>
        <dbReference type="ARBA" id="ARBA00023136"/>
    </source>
</evidence>
<feature type="compositionally biased region" description="Low complexity" evidence="17">
    <location>
        <begin position="1320"/>
        <end position="1332"/>
    </location>
</feature>
<evidence type="ECO:0000256" key="15">
    <source>
        <dbReference type="ARBA" id="ARBA00023319"/>
    </source>
</evidence>
<feature type="compositionally biased region" description="Basic and acidic residues" evidence="17">
    <location>
        <begin position="33"/>
        <end position="47"/>
    </location>
</feature>
<keyword evidence="2" id="KW-0217">Developmental protein</keyword>
<dbReference type="FunFam" id="2.60.40.10:FF:000026">
    <property type="entry name" value="roundabout homolog 2 isoform X1"/>
    <property type="match status" value="1"/>
</dbReference>
<dbReference type="InterPro" id="IPR051170">
    <property type="entry name" value="Neural/epithelial_adhesion"/>
</dbReference>
<keyword evidence="5 18" id="KW-0812">Transmembrane</keyword>
<dbReference type="PROSITE" id="PS50853">
    <property type="entry name" value="FN3"/>
    <property type="match status" value="3"/>
</dbReference>
<gene>
    <name evidence="21" type="primary">ROBO1</name>
    <name evidence="21" type="synonym">robo1</name>
</gene>
<reference evidence="21" key="3">
    <citation type="submission" date="2025-09" db="UniProtKB">
        <authorList>
            <consortium name="Ensembl"/>
        </authorList>
    </citation>
    <scope>IDENTIFICATION</scope>
</reference>
<dbReference type="GeneTree" id="ENSGT00940000154477"/>
<evidence type="ECO:0000259" key="19">
    <source>
        <dbReference type="PROSITE" id="PS50835"/>
    </source>
</evidence>
<dbReference type="GO" id="GO:0008046">
    <property type="term" value="F:axon guidance receptor activity"/>
    <property type="evidence" value="ECO:0007669"/>
    <property type="project" value="InterPro"/>
</dbReference>
<feature type="region of interest" description="Disordered" evidence="17">
    <location>
        <begin position="1"/>
        <end position="47"/>
    </location>
</feature>
<evidence type="ECO:0000256" key="9">
    <source>
        <dbReference type="ARBA" id="ARBA00022902"/>
    </source>
</evidence>
<evidence type="ECO:0000256" key="2">
    <source>
        <dbReference type="ARBA" id="ARBA00022473"/>
    </source>
</evidence>
<feature type="compositionally biased region" description="Pro residues" evidence="17">
    <location>
        <begin position="1415"/>
        <end position="1424"/>
    </location>
</feature>
<evidence type="ECO:0000313" key="22">
    <source>
        <dbReference type="Proteomes" id="UP000314980"/>
    </source>
</evidence>
<dbReference type="CDD" id="cd20952">
    <property type="entry name" value="IgI_5_Robo"/>
    <property type="match status" value="1"/>
</dbReference>
<keyword evidence="22" id="KW-1185">Reference proteome</keyword>
<evidence type="ECO:0000256" key="12">
    <source>
        <dbReference type="ARBA" id="ARBA00023157"/>
    </source>
</evidence>
<dbReference type="FunFam" id="2.60.40.10:FF:000058">
    <property type="entry name" value="roundabout homolog 2 isoform X3"/>
    <property type="match status" value="1"/>
</dbReference>
<evidence type="ECO:0000256" key="5">
    <source>
        <dbReference type="ARBA" id="ARBA00022692"/>
    </source>
</evidence>
<evidence type="ECO:0000256" key="6">
    <source>
        <dbReference type="ARBA" id="ARBA00022729"/>
    </source>
</evidence>
<feature type="domain" description="Ig-like" evidence="19">
    <location>
        <begin position="427"/>
        <end position="507"/>
    </location>
</feature>
<evidence type="ECO:0000256" key="13">
    <source>
        <dbReference type="ARBA" id="ARBA00023170"/>
    </source>
</evidence>
<dbReference type="PROSITE" id="PS50835">
    <property type="entry name" value="IG_LIKE"/>
    <property type="match status" value="5"/>
</dbReference>
<evidence type="ECO:0000256" key="16">
    <source>
        <dbReference type="ARBA" id="ARBA00061206"/>
    </source>
</evidence>
<dbReference type="CDD" id="cd00063">
    <property type="entry name" value="FN3"/>
    <property type="match status" value="3"/>
</dbReference>
<feature type="transmembrane region" description="Helical" evidence="18">
    <location>
        <begin position="871"/>
        <end position="892"/>
    </location>
</feature>
<feature type="domain" description="Ig-like" evidence="19">
    <location>
        <begin position="323"/>
        <end position="418"/>
    </location>
</feature>
<dbReference type="FunFam" id="2.60.40.10:FF:000055">
    <property type="entry name" value="roundabout homolog 1 isoform X2"/>
    <property type="match status" value="1"/>
</dbReference>
<dbReference type="GO" id="GO:0051239">
    <property type="term" value="P:regulation of multicellular organismal process"/>
    <property type="evidence" value="ECO:0007669"/>
    <property type="project" value="UniProtKB-ARBA"/>
</dbReference>
<dbReference type="InterPro" id="IPR003598">
    <property type="entry name" value="Ig_sub2"/>
</dbReference>
<dbReference type="FunFam" id="2.60.40.10:FF:000008">
    <property type="entry name" value="roundabout homolog 2 isoform X2"/>
    <property type="match status" value="2"/>
</dbReference>
<dbReference type="InterPro" id="IPR032986">
    <property type="entry name" value="Robo1_Ig-like3"/>
</dbReference>
<comment type="similarity">
    <text evidence="16">Belongs to the immunoglobulin superfamily. ROBO family.</text>
</comment>
<dbReference type="GO" id="GO:0022603">
    <property type="term" value="P:regulation of anatomical structure morphogenesis"/>
    <property type="evidence" value="ECO:0007669"/>
    <property type="project" value="UniProtKB-ARBA"/>
</dbReference>
<feature type="region of interest" description="Disordered" evidence="17">
    <location>
        <begin position="1151"/>
        <end position="1253"/>
    </location>
</feature>
<dbReference type="InterPro" id="IPR013783">
    <property type="entry name" value="Ig-like_fold"/>
</dbReference>
<dbReference type="FunFam" id="2.60.40.10:FF:000053">
    <property type="entry name" value="Roundabout guidance receptor 1"/>
    <property type="match status" value="1"/>
</dbReference>
<dbReference type="SMART" id="SM00408">
    <property type="entry name" value="IGc2"/>
    <property type="match status" value="5"/>
</dbReference>
<dbReference type="PANTHER" id="PTHR12231:SF243">
    <property type="entry name" value="ROUNDABOUT HOMOLOG 1"/>
    <property type="match status" value="1"/>
</dbReference>
<dbReference type="Pfam" id="PF13927">
    <property type="entry name" value="Ig_3"/>
    <property type="match status" value="2"/>
</dbReference>
<comment type="subcellular location">
    <subcellularLocation>
        <location evidence="1">Membrane</location>
        <topology evidence="1">Single-pass type I membrane protein</topology>
    </subcellularLocation>
</comment>
<dbReference type="InterPro" id="IPR003961">
    <property type="entry name" value="FN3_dom"/>
</dbReference>
<dbReference type="InterPro" id="IPR013106">
    <property type="entry name" value="Ig_V-set"/>
</dbReference>
<dbReference type="Pfam" id="PF07679">
    <property type="entry name" value="I-set"/>
    <property type="match status" value="3"/>
</dbReference>
<dbReference type="GO" id="GO:0035385">
    <property type="term" value="P:Roundabout signaling pathway"/>
    <property type="evidence" value="ECO:0007669"/>
    <property type="project" value="InterPro"/>
</dbReference>
<evidence type="ECO:0000256" key="3">
    <source>
        <dbReference type="ARBA" id="ARBA00022500"/>
    </source>
</evidence>
<reference evidence="21" key="2">
    <citation type="submission" date="2025-08" db="UniProtKB">
        <authorList>
            <consortium name="Ensembl"/>
        </authorList>
    </citation>
    <scope>IDENTIFICATION</scope>
</reference>
<feature type="compositionally biased region" description="Acidic residues" evidence="17">
    <location>
        <begin position="1565"/>
        <end position="1574"/>
    </location>
</feature>
<keyword evidence="11 18" id="KW-0472">Membrane</keyword>
<keyword evidence="14" id="KW-0325">Glycoprotein</keyword>
<feature type="compositionally biased region" description="Basic and acidic residues" evidence="17">
    <location>
        <begin position="1542"/>
        <end position="1551"/>
    </location>
</feature>
<name>A0A4W6DRK1_LATCA</name>
<feature type="compositionally biased region" description="Polar residues" evidence="17">
    <location>
        <begin position="1517"/>
        <end position="1527"/>
    </location>
</feature>
<feature type="region of interest" description="Disordered" evidence="17">
    <location>
        <begin position="1364"/>
        <end position="1574"/>
    </location>
</feature>
<dbReference type="PANTHER" id="PTHR12231">
    <property type="entry name" value="CTX-RELATED TYPE I TRANSMEMBRANE PROTEIN"/>
    <property type="match status" value="1"/>
</dbReference>
<dbReference type="FunFam" id="2.60.40.10:FF:000043">
    <property type="entry name" value="roundabout homolog 2 isoform X2"/>
    <property type="match status" value="1"/>
</dbReference>
<evidence type="ECO:0000256" key="10">
    <source>
        <dbReference type="ARBA" id="ARBA00022989"/>
    </source>
</evidence>
<keyword evidence="6" id="KW-0732">Signal</keyword>
<keyword evidence="15" id="KW-0393">Immunoglobulin domain</keyword>
<proteinExistence type="inferred from homology"/>
<keyword evidence="13" id="KW-0675">Receptor</keyword>
<evidence type="ECO:0000256" key="7">
    <source>
        <dbReference type="ARBA" id="ARBA00022737"/>
    </source>
</evidence>
<dbReference type="CDD" id="cd07693">
    <property type="entry name" value="IgC_1_Robo"/>
    <property type="match status" value="1"/>
</dbReference>
<dbReference type="InterPro" id="IPR013098">
    <property type="entry name" value="Ig_I-set"/>
</dbReference>
<keyword evidence="8" id="KW-0221">Differentiation</keyword>
<dbReference type="GO" id="GO:0016199">
    <property type="term" value="P:axon midline choice point recognition"/>
    <property type="evidence" value="ECO:0007669"/>
    <property type="project" value="InterPro"/>
</dbReference>
<evidence type="ECO:0000259" key="20">
    <source>
        <dbReference type="PROSITE" id="PS50853"/>
    </source>
</evidence>
<evidence type="ECO:0000256" key="1">
    <source>
        <dbReference type="ARBA" id="ARBA00004479"/>
    </source>
</evidence>
<keyword evidence="12" id="KW-1015">Disulfide bond</keyword>
<dbReference type="Pfam" id="PF00041">
    <property type="entry name" value="fn3"/>
    <property type="match status" value="3"/>
</dbReference>
<feature type="compositionally biased region" description="Acidic residues" evidence="17">
    <location>
        <begin position="1237"/>
        <end position="1253"/>
    </location>
</feature>
<dbReference type="SUPFAM" id="SSF48726">
    <property type="entry name" value="Immunoglobulin"/>
    <property type="match status" value="5"/>
</dbReference>
<dbReference type="SMART" id="SM00409">
    <property type="entry name" value="IG"/>
    <property type="match status" value="5"/>
</dbReference>
<dbReference type="Gene3D" id="2.60.40.10">
    <property type="entry name" value="Immunoglobulins"/>
    <property type="match status" value="8"/>
</dbReference>
<keyword evidence="10 18" id="KW-1133">Transmembrane helix</keyword>
<dbReference type="FunFam" id="2.60.40.10:FF:000065">
    <property type="entry name" value="roundabout homolog 1 isoform X3"/>
    <property type="match status" value="1"/>
</dbReference>
<dbReference type="InterPro" id="IPR036116">
    <property type="entry name" value="FN3_sf"/>
</dbReference>
<dbReference type="InterPro" id="IPR007110">
    <property type="entry name" value="Ig-like_dom"/>
</dbReference>
<dbReference type="GO" id="GO:0007417">
    <property type="term" value="P:central nervous system development"/>
    <property type="evidence" value="ECO:0007669"/>
    <property type="project" value="UniProtKB-ARBA"/>
</dbReference>
<keyword evidence="9" id="KW-0524">Neurogenesis</keyword>
<evidence type="ECO:0000313" key="21">
    <source>
        <dbReference type="Ensembl" id="ENSLCAP00010028155.1"/>
    </source>
</evidence>
<feature type="domain" description="Ig-like" evidence="19">
    <location>
        <begin position="40"/>
        <end position="136"/>
    </location>
</feature>
<feature type="domain" description="Fibronectin type-III" evidence="20">
    <location>
        <begin position="750"/>
        <end position="846"/>
    </location>
</feature>
<reference evidence="22" key="1">
    <citation type="submission" date="2015-09" db="EMBL/GenBank/DDBJ databases">
        <authorList>
            <person name="Sai Rama Sridatta P."/>
        </authorList>
    </citation>
    <scope>NUCLEOTIDE SEQUENCE [LARGE SCALE GENOMIC DNA]</scope>
</reference>
<feature type="compositionally biased region" description="Polar residues" evidence="17">
    <location>
        <begin position="1176"/>
        <end position="1190"/>
    </location>
</feature>
<dbReference type="CDD" id="cd05726">
    <property type="entry name" value="IgI_4_Robo"/>
    <property type="match status" value="1"/>
</dbReference>
<feature type="domain" description="Ig-like" evidence="19">
    <location>
        <begin position="142"/>
        <end position="229"/>
    </location>
</feature>
<feature type="region of interest" description="Disordered" evidence="17">
    <location>
        <begin position="1293"/>
        <end position="1332"/>
    </location>
</feature>
<feature type="compositionally biased region" description="Gly residues" evidence="17">
    <location>
        <begin position="1065"/>
        <end position="1078"/>
    </location>
</feature>
<evidence type="ECO:0000256" key="14">
    <source>
        <dbReference type="ARBA" id="ARBA00023180"/>
    </source>
</evidence>
<protein>
    <submittedName>
        <fullName evidence="21">Roundabout guidance receptor 1</fullName>
    </submittedName>
</protein>
<feature type="compositionally biased region" description="Basic residues" evidence="17">
    <location>
        <begin position="1387"/>
        <end position="1399"/>
    </location>
</feature>
<dbReference type="InterPro" id="IPR003599">
    <property type="entry name" value="Ig_sub"/>
</dbReference>
<feature type="region of interest" description="Disordered" evidence="17">
    <location>
        <begin position="1061"/>
        <end position="1095"/>
    </location>
</feature>
<dbReference type="Proteomes" id="UP000314980">
    <property type="component" value="Unassembled WGS sequence"/>
</dbReference>
<evidence type="ECO:0000256" key="4">
    <source>
        <dbReference type="ARBA" id="ARBA00022553"/>
    </source>
</evidence>
<keyword evidence="3" id="KW-0145">Chemotaxis</keyword>
<dbReference type="SMART" id="SM00060">
    <property type="entry name" value="FN3"/>
    <property type="match status" value="3"/>
</dbReference>
<dbReference type="SUPFAM" id="SSF49265">
    <property type="entry name" value="Fibronectin type III"/>
    <property type="match status" value="2"/>
</dbReference>
<feature type="compositionally biased region" description="Basic and acidic residues" evidence="17">
    <location>
        <begin position="1448"/>
        <end position="1495"/>
    </location>
</feature>
<dbReference type="CDD" id="cd05725">
    <property type="entry name" value="IgI_3_Robo"/>
    <property type="match status" value="1"/>
</dbReference>
<organism evidence="21 22">
    <name type="scientific">Lates calcarifer</name>
    <name type="common">Barramundi</name>
    <name type="synonym">Holocentrus calcarifer</name>
    <dbReference type="NCBI Taxonomy" id="8187"/>
    <lineage>
        <taxon>Eukaryota</taxon>
        <taxon>Metazoa</taxon>
        <taxon>Chordata</taxon>
        <taxon>Craniata</taxon>
        <taxon>Vertebrata</taxon>
        <taxon>Euteleostomi</taxon>
        <taxon>Actinopterygii</taxon>
        <taxon>Neopterygii</taxon>
        <taxon>Teleostei</taxon>
        <taxon>Neoteleostei</taxon>
        <taxon>Acanthomorphata</taxon>
        <taxon>Carangaria</taxon>
        <taxon>Carangaria incertae sedis</taxon>
        <taxon>Centropomidae</taxon>
        <taxon>Lates</taxon>
    </lineage>
</organism>
<evidence type="ECO:0000256" key="17">
    <source>
        <dbReference type="SAM" id="MobiDB-lite"/>
    </source>
</evidence>
<dbReference type="InterPro" id="IPR036179">
    <property type="entry name" value="Ig-like_dom_sf"/>
</dbReference>
<feature type="domain" description="Fibronectin type-III" evidence="20">
    <location>
        <begin position="535"/>
        <end position="629"/>
    </location>
</feature>
<dbReference type="GO" id="GO:0016020">
    <property type="term" value="C:membrane"/>
    <property type="evidence" value="ECO:0007669"/>
    <property type="project" value="UniProtKB-SubCell"/>
</dbReference>